<reference evidence="3" key="1">
    <citation type="journal article" date="2013" name="Genetics">
        <title>The draft genome and transcriptome of Panagrellus redivivus are shaped by the harsh demands of a free-living lifestyle.</title>
        <authorList>
            <person name="Srinivasan J."/>
            <person name="Dillman A.R."/>
            <person name="Macchietto M.G."/>
            <person name="Heikkinen L."/>
            <person name="Lakso M."/>
            <person name="Fracchia K.M."/>
            <person name="Antoshechkin I."/>
            <person name="Mortazavi A."/>
            <person name="Wong G."/>
            <person name="Sternberg P.W."/>
        </authorList>
    </citation>
    <scope>NUCLEOTIDE SEQUENCE [LARGE SCALE GENOMIC DNA]</scope>
    <source>
        <strain evidence="3">MT8872</strain>
    </source>
</reference>
<evidence type="ECO:0000256" key="2">
    <source>
        <dbReference type="SAM" id="SignalP"/>
    </source>
</evidence>
<keyword evidence="3" id="KW-1185">Reference proteome</keyword>
<dbReference type="Proteomes" id="UP000492821">
    <property type="component" value="Unassembled WGS sequence"/>
</dbReference>
<dbReference type="InterPro" id="IPR051477">
    <property type="entry name" value="Expansin_CellWall"/>
</dbReference>
<evidence type="ECO:0000313" key="4">
    <source>
        <dbReference type="WBParaSite" id="Pan_g17027.t1"/>
    </source>
</evidence>
<feature type="signal peptide" evidence="2">
    <location>
        <begin position="1"/>
        <end position="17"/>
    </location>
</feature>
<dbReference type="SUPFAM" id="SSF50685">
    <property type="entry name" value="Barwin-like endoglucanases"/>
    <property type="match status" value="1"/>
</dbReference>
<dbReference type="WBParaSite" id="Pan_g17027.t1">
    <property type="protein sequence ID" value="Pan_g17027.t1"/>
    <property type="gene ID" value="Pan_g17027"/>
</dbReference>
<dbReference type="InterPro" id="IPR036908">
    <property type="entry name" value="RlpA-like_sf"/>
</dbReference>
<reference evidence="4" key="2">
    <citation type="submission" date="2020-10" db="UniProtKB">
        <authorList>
            <consortium name="WormBaseParasite"/>
        </authorList>
    </citation>
    <scope>IDENTIFICATION</scope>
</reference>
<accession>A0A7E4V621</accession>
<evidence type="ECO:0000313" key="3">
    <source>
        <dbReference type="Proteomes" id="UP000492821"/>
    </source>
</evidence>
<feature type="chain" id="PRO_5028987973" evidence="2">
    <location>
        <begin position="18"/>
        <end position="127"/>
    </location>
</feature>
<dbReference type="Gene3D" id="2.40.40.10">
    <property type="entry name" value="RlpA-like domain"/>
    <property type="match status" value="1"/>
</dbReference>
<sequence>MPMKPFIFIAVIAVAWAIPLYEPFTGHFTYFTISGTSACGQGIDASQEELVAVGKDWFTSLNPNTDPICDLCLKIHYKHKIITIPVVEKCAHCSKHHMELSLPAFRKLVDHEDVRTTDGANFTFVNC</sequence>
<name>A0A7E4V621_PANRE</name>
<keyword evidence="1 2" id="KW-0732">Signal</keyword>
<dbReference type="AlphaFoldDB" id="A0A7E4V621"/>
<evidence type="ECO:0000256" key="1">
    <source>
        <dbReference type="ARBA" id="ARBA00022729"/>
    </source>
</evidence>
<dbReference type="PANTHER" id="PTHR31836:SF28">
    <property type="entry name" value="SRCR DOMAIN-CONTAINING PROTEIN-RELATED"/>
    <property type="match status" value="1"/>
</dbReference>
<dbReference type="PANTHER" id="PTHR31836">
    <property type="match status" value="1"/>
</dbReference>
<organism evidence="3 4">
    <name type="scientific">Panagrellus redivivus</name>
    <name type="common">Microworm</name>
    <dbReference type="NCBI Taxonomy" id="6233"/>
    <lineage>
        <taxon>Eukaryota</taxon>
        <taxon>Metazoa</taxon>
        <taxon>Ecdysozoa</taxon>
        <taxon>Nematoda</taxon>
        <taxon>Chromadorea</taxon>
        <taxon>Rhabditida</taxon>
        <taxon>Tylenchina</taxon>
        <taxon>Panagrolaimomorpha</taxon>
        <taxon>Panagrolaimoidea</taxon>
        <taxon>Panagrolaimidae</taxon>
        <taxon>Panagrellus</taxon>
    </lineage>
</organism>
<proteinExistence type="predicted"/>
<protein>
    <submittedName>
        <fullName evidence="4">Barwin domain-containing protein</fullName>
    </submittedName>
</protein>